<reference evidence="1" key="1">
    <citation type="journal article" date="2017" name="Syst. Appl. Microbiol.">
        <title>Soybeans inoculated with root zone soils of Canadian native legumes harbour diverse and novel Bradyrhizobium spp. that possess agricultural potential.</title>
        <authorList>
            <person name="Bromfield E.S.P."/>
            <person name="Cloutier S."/>
            <person name="Tambong J.T."/>
            <person name="Tran Thi T.V."/>
        </authorList>
    </citation>
    <scope>NUCLEOTIDE SEQUENCE</scope>
    <source>
        <strain evidence="1">1S5</strain>
    </source>
</reference>
<dbReference type="AlphaFoldDB" id="A0A8T5VRG3"/>
<name>A0A8T5VRG3_9BRAD</name>
<dbReference type="NCBIfam" id="NF033819">
    <property type="entry name" value="IS66_TnpB"/>
    <property type="match status" value="1"/>
</dbReference>
<accession>A0A8T5VRG3</accession>
<dbReference type="EMBL" id="CP096255">
    <property type="protein sequence ID" value="UPT88456.1"/>
    <property type="molecule type" value="Genomic_DNA"/>
</dbReference>
<reference evidence="1" key="2">
    <citation type="submission" date="2022-04" db="EMBL/GenBank/DDBJ databases">
        <authorList>
            <person name="Bromfield E.S.P."/>
            <person name="Cloutier S."/>
        </authorList>
    </citation>
    <scope>NUCLEOTIDE SEQUENCE</scope>
    <source>
        <strain evidence="1">1S5</strain>
    </source>
</reference>
<dbReference type="PANTHER" id="PTHR36455:SF1">
    <property type="entry name" value="BLR8292 PROTEIN"/>
    <property type="match status" value="1"/>
</dbReference>
<evidence type="ECO:0000313" key="1">
    <source>
        <dbReference type="EMBL" id="UPT88456.1"/>
    </source>
</evidence>
<dbReference type="Pfam" id="PF05717">
    <property type="entry name" value="TnpB_IS66"/>
    <property type="match status" value="1"/>
</dbReference>
<dbReference type="RefSeq" id="WP_166104814.1">
    <property type="nucleotide sequence ID" value="NZ_CP096251.1"/>
</dbReference>
<proteinExistence type="predicted"/>
<organism evidence="1 2">
    <name type="scientific">Bradyrhizobium barranii subsp. apii</name>
    <dbReference type="NCBI Taxonomy" id="2819348"/>
    <lineage>
        <taxon>Bacteria</taxon>
        <taxon>Pseudomonadati</taxon>
        <taxon>Pseudomonadota</taxon>
        <taxon>Alphaproteobacteria</taxon>
        <taxon>Hyphomicrobiales</taxon>
        <taxon>Nitrobacteraceae</taxon>
        <taxon>Bradyrhizobium</taxon>
        <taxon>Bradyrhizobium barranii</taxon>
    </lineage>
</organism>
<gene>
    <name evidence="1" type="primary">tnpB</name>
    <name evidence="1" type="ORF">HAP41_0000004920</name>
</gene>
<sequence>MLTAPAGLMIYVATRPVDFRKGADGLALLAKETLGHDPMKGVAVVFRAKRADRVKIVVWDGSGLVMYRKRLDGGRFMSSHRGRRHAGECRAAVRASGRH</sequence>
<evidence type="ECO:0000313" key="2">
    <source>
        <dbReference type="Proteomes" id="UP000551709"/>
    </source>
</evidence>
<dbReference type="PANTHER" id="PTHR36455">
    <property type="match status" value="1"/>
</dbReference>
<dbReference type="Proteomes" id="UP000551709">
    <property type="component" value="Chromosome"/>
</dbReference>
<protein>
    <submittedName>
        <fullName evidence="1">IS66 family insertion sequence element accessory protein TnpB</fullName>
    </submittedName>
</protein>
<dbReference type="InterPro" id="IPR008878">
    <property type="entry name" value="Transposase_IS66_Orf2"/>
</dbReference>